<evidence type="ECO:0000256" key="1">
    <source>
        <dbReference type="SAM" id="MobiDB-lite"/>
    </source>
</evidence>
<feature type="compositionally biased region" description="Basic and acidic residues" evidence="1">
    <location>
        <begin position="31"/>
        <end position="77"/>
    </location>
</feature>
<dbReference type="EMBL" id="VICE01000064">
    <property type="protein sequence ID" value="TQD46618.1"/>
    <property type="molecule type" value="Genomic_DNA"/>
</dbReference>
<organism evidence="2 3">
    <name type="scientific">Marilutibacter aestuarii</name>
    <dbReference type="NCBI Taxonomy" id="1706195"/>
    <lineage>
        <taxon>Bacteria</taxon>
        <taxon>Pseudomonadati</taxon>
        <taxon>Pseudomonadota</taxon>
        <taxon>Gammaproteobacteria</taxon>
        <taxon>Lysobacterales</taxon>
        <taxon>Lysobacteraceae</taxon>
        <taxon>Marilutibacter</taxon>
    </lineage>
</organism>
<gene>
    <name evidence="2" type="ORF">FKV25_06575</name>
</gene>
<dbReference type="Pfam" id="PF09954">
    <property type="entry name" value="DUF2188"/>
    <property type="match status" value="1"/>
</dbReference>
<dbReference type="InterPro" id="IPR018691">
    <property type="entry name" value="DUF2188"/>
</dbReference>
<dbReference type="RefSeq" id="WP_141517995.1">
    <property type="nucleotide sequence ID" value="NZ_VICE01000064.1"/>
</dbReference>
<dbReference type="OrthoDB" id="8858565at2"/>
<protein>
    <submittedName>
        <fullName evidence="2">DUF2188 domain-containing protein</fullName>
    </submittedName>
</protein>
<feature type="region of interest" description="Disordered" evidence="1">
    <location>
        <begin position="1"/>
        <end position="77"/>
    </location>
</feature>
<sequence length="77" mass="8622">MVKKTQHVVKNPSGGWAVKKGGSTKATKVHRTQEAAIKHGRDIAKSQKAEFYVHGRDGRIREKDSYGKDPLPPKDKR</sequence>
<reference evidence="2 3" key="1">
    <citation type="submission" date="2019-06" db="EMBL/GenBank/DDBJ databases">
        <title>Lysobacter alkalisoli sp. nov. isolated from saline soil.</title>
        <authorList>
            <person name="Sun J.-Q."/>
            <person name="Xu L."/>
        </authorList>
    </citation>
    <scope>NUCLEOTIDE SEQUENCE [LARGE SCALE GENOMIC DNA]</scope>
    <source>
        <strain evidence="2 3">JCM 31130</strain>
    </source>
</reference>
<evidence type="ECO:0000313" key="3">
    <source>
        <dbReference type="Proteomes" id="UP000318212"/>
    </source>
</evidence>
<name>A0A508AFZ2_9GAMM</name>
<dbReference type="Proteomes" id="UP000318212">
    <property type="component" value="Unassembled WGS sequence"/>
</dbReference>
<evidence type="ECO:0000313" key="2">
    <source>
        <dbReference type="EMBL" id="TQD46618.1"/>
    </source>
</evidence>
<comment type="caution">
    <text evidence="2">The sequence shown here is derived from an EMBL/GenBank/DDBJ whole genome shotgun (WGS) entry which is preliminary data.</text>
</comment>
<dbReference type="AlphaFoldDB" id="A0A508AFZ2"/>
<proteinExistence type="predicted"/>
<keyword evidence="3" id="KW-1185">Reference proteome</keyword>
<accession>A0A508AFZ2</accession>